<dbReference type="GO" id="GO:0005769">
    <property type="term" value="C:early endosome"/>
    <property type="evidence" value="ECO:0007669"/>
    <property type="project" value="TreeGrafter"/>
</dbReference>
<comment type="caution">
    <text evidence="3">The sequence shown here is derived from an EMBL/GenBank/DDBJ whole genome shotgun (WGS) entry which is preliminary data.</text>
</comment>
<sequence length="377" mass="42781">MSAEDLDSNPFYKLLQTTYRPKYEEAQENCWLICIPQAKSLKGVKISTRFVDTHILRPSPLFKGQFICGGKNLQKSVEVDGTQIKAVSGFEDEFIIEILGEELCYNRKFERLKILTISRPIEGAPVDSDVDSSNNTLSAADLEKCLSYKEALAYLRDCPERGPLLEELDKKLENFCGTYMILPAYLHDTAEKLREIVFWAVDKVLSEEIYNSDAHSCARLKNPHESMHLTSDDLIPILASLIVKCKLPYLESDLYYIQNFSWHLPEKDMLGYTLVTFQAAKEFLRQQDTSHLKPSGITMKHEITPMELMQVTARLQISEKKTKTDTDSSGDELSRTTSAAPKSRRSIDRQLEQAAKLIAASTSEFHQTETEGVCDES</sequence>
<dbReference type="AlphaFoldDB" id="A0A9J6GRB2"/>
<dbReference type="SUPFAM" id="SSF109993">
    <property type="entry name" value="VPS9 domain"/>
    <property type="match status" value="1"/>
</dbReference>
<dbReference type="GO" id="GO:0030133">
    <property type="term" value="C:transport vesicle"/>
    <property type="evidence" value="ECO:0007669"/>
    <property type="project" value="TreeGrafter"/>
</dbReference>
<accession>A0A9J6GRB2</accession>
<dbReference type="GO" id="GO:0005085">
    <property type="term" value="F:guanyl-nucleotide exchange factor activity"/>
    <property type="evidence" value="ECO:0007669"/>
    <property type="project" value="TreeGrafter"/>
</dbReference>
<dbReference type="EMBL" id="JABSTR010000008">
    <property type="protein sequence ID" value="KAH9377248.1"/>
    <property type="molecule type" value="Genomic_DNA"/>
</dbReference>
<dbReference type="PANTHER" id="PTHR24170:SF1">
    <property type="entry name" value="DOMAIN PROTEIN, PUTATIVE (AFU_ORTHOLOGUE AFUA_1G09870)-RELATED"/>
    <property type="match status" value="1"/>
</dbReference>
<name>A0A9J6GRB2_HAELO</name>
<organism evidence="3 4">
    <name type="scientific">Haemaphysalis longicornis</name>
    <name type="common">Bush tick</name>
    <dbReference type="NCBI Taxonomy" id="44386"/>
    <lineage>
        <taxon>Eukaryota</taxon>
        <taxon>Metazoa</taxon>
        <taxon>Ecdysozoa</taxon>
        <taxon>Arthropoda</taxon>
        <taxon>Chelicerata</taxon>
        <taxon>Arachnida</taxon>
        <taxon>Acari</taxon>
        <taxon>Parasitiformes</taxon>
        <taxon>Ixodida</taxon>
        <taxon>Ixodoidea</taxon>
        <taxon>Ixodidae</taxon>
        <taxon>Haemaphysalinae</taxon>
        <taxon>Haemaphysalis</taxon>
    </lineage>
</organism>
<keyword evidence="4" id="KW-1185">Reference proteome</keyword>
<gene>
    <name evidence="3" type="ORF">HPB48_006947</name>
</gene>
<evidence type="ECO:0000313" key="4">
    <source>
        <dbReference type="Proteomes" id="UP000821853"/>
    </source>
</evidence>
<dbReference type="Pfam" id="PF02204">
    <property type="entry name" value="VPS9"/>
    <property type="match status" value="1"/>
</dbReference>
<dbReference type="OrthoDB" id="411646at2759"/>
<dbReference type="Gene3D" id="1.20.1050.80">
    <property type="entry name" value="VPS9 domain"/>
    <property type="match status" value="1"/>
</dbReference>
<dbReference type="GO" id="GO:0005770">
    <property type="term" value="C:late endosome"/>
    <property type="evidence" value="ECO:0007669"/>
    <property type="project" value="TreeGrafter"/>
</dbReference>
<evidence type="ECO:0000256" key="1">
    <source>
        <dbReference type="SAM" id="MobiDB-lite"/>
    </source>
</evidence>
<dbReference type="InterPro" id="IPR051248">
    <property type="entry name" value="UPF0507/Ank_repeat_27"/>
</dbReference>
<reference evidence="3 4" key="1">
    <citation type="journal article" date="2020" name="Cell">
        <title>Large-Scale Comparative Analyses of Tick Genomes Elucidate Their Genetic Diversity and Vector Capacities.</title>
        <authorList>
            <consortium name="Tick Genome and Microbiome Consortium (TIGMIC)"/>
            <person name="Jia N."/>
            <person name="Wang J."/>
            <person name="Shi W."/>
            <person name="Du L."/>
            <person name="Sun Y."/>
            <person name="Zhan W."/>
            <person name="Jiang J.F."/>
            <person name="Wang Q."/>
            <person name="Zhang B."/>
            <person name="Ji P."/>
            <person name="Bell-Sakyi L."/>
            <person name="Cui X.M."/>
            <person name="Yuan T.T."/>
            <person name="Jiang B.G."/>
            <person name="Yang W.F."/>
            <person name="Lam T.T."/>
            <person name="Chang Q.C."/>
            <person name="Ding S.J."/>
            <person name="Wang X.J."/>
            <person name="Zhu J.G."/>
            <person name="Ruan X.D."/>
            <person name="Zhao L."/>
            <person name="Wei J.T."/>
            <person name="Ye R.Z."/>
            <person name="Que T.C."/>
            <person name="Du C.H."/>
            <person name="Zhou Y.H."/>
            <person name="Cheng J.X."/>
            <person name="Dai P.F."/>
            <person name="Guo W.B."/>
            <person name="Han X.H."/>
            <person name="Huang E.J."/>
            <person name="Li L.F."/>
            <person name="Wei W."/>
            <person name="Gao Y.C."/>
            <person name="Liu J.Z."/>
            <person name="Shao H.Z."/>
            <person name="Wang X."/>
            <person name="Wang C.C."/>
            <person name="Yang T.C."/>
            <person name="Huo Q.B."/>
            <person name="Li W."/>
            <person name="Chen H.Y."/>
            <person name="Chen S.E."/>
            <person name="Zhou L.G."/>
            <person name="Ni X.B."/>
            <person name="Tian J.H."/>
            <person name="Sheng Y."/>
            <person name="Liu T."/>
            <person name="Pan Y.S."/>
            <person name="Xia L.Y."/>
            <person name="Li J."/>
            <person name="Zhao F."/>
            <person name="Cao W.C."/>
        </authorList>
    </citation>
    <scope>NUCLEOTIDE SEQUENCE [LARGE SCALE GENOMIC DNA]</scope>
    <source>
        <strain evidence="3">HaeL-2018</strain>
    </source>
</reference>
<feature type="region of interest" description="Disordered" evidence="1">
    <location>
        <begin position="358"/>
        <end position="377"/>
    </location>
</feature>
<dbReference type="PROSITE" id="PS51205">
    <property type="entry name" value="VPS9"/>
    <property type="match status" value="1"/>
</dbReference>
<dbReference type="InterPro" id="IPR003123">
    <property type="entry name" value="VPS9"/>
</dbReference>
<dbReference type="GO" id="GO:0005886">
    <property type="term" value="C:plasma membrane"/>
    <property type="evidence" value="ECO:0007669"/>
    <property type="project" value="TreeGrafter"/>
</dbReference>
<dbReference type="Proteomes" id="UP000821853">
    <property type="component" value="Unassembled WGS sequence"/>
</dbReference>
<dbReference type="VEuPathDB" id="VectorBase:HLOH_043855"/>
<evidence type="ECO:0000259" key="2">
    <source>
        <dbReference type="PROSITE" id="PS51205"/>
    </source>
</evidence>
<dbReference type="InterPro" id="IPR037191">
    <property type="entry name" value="VPS9_dom_sf"/>
</dbReference>
<dbReference type="GO" id="GO:0097422">
    <property type="term" value="C:tubular endosome"/>
    <property type="evidence" value="ECO:0007669"/>
    <property type="project" value="TreeGrafter"/>
</dbReference>
<protein>
    <recommendedName>
        <fullName evidence="2">VPS9 domain-containing protein</fullName>
    </recommendedName>
</protein>
<evidence type="ECO:0000313" key="3">
    <source>
        <dbReference type="EMBL" id="KAH9377248.1"/>
    </source>
</evidence>
<dbReference type="GO" id="GO:0000149">
    <property type="term" value="F:SNARE binding"/>
    <property type="evidence" value="ECO:0007669"/>
    <property type="project" value="TreeGrafter"/>
</dbReference>
<feature type="domain" description="VPS9" evidence="2">
    <location>
        <begin position="166"/>
        <end position="293"/>
    </location>
</feature>
<feature type="region of interest" description="Disordered" evidence="1">
    <location>
        <begin position="320"/>
        <end position="350"/>
    </location>
</feature>
<dbReference type="GO" id="GO:0045022">
    <property type="term" value="P:early endosome to late endosome transport"/>
    <property type="evidence" value="ECO:0007669"/>
    <property type="project" value="TreeGrafter"/>
</dbReference>
<dbReference type="PANTHER" id="PTHR24170">
    <property type="entry name" value="ANKYRIN REPEAT DOMAIN-CONTAINING PROTEIN 27"/>
    <property type="match status" value="1"/>
</dbReference>
<proteinExistence type="predicted"/>